<dbReference type="Pfam" id="PF00439">
    <property type="entry name" value="Bromodomain"/>
    <property type="match status" value="1"/>
</dbReference>
<feature type="compositionally biased region" description="Polar residues" evidence="9">
    <location>
        <begin position="1034"/>
        <end position="1044"/>
    </location>
</feature>
<dbReference type="FunFam" id="1.10.8.60:FF:000016">
    <property type="entry name" value="ATPase family AAA domain-containing protein 2B"/>
    <property type="match status" value="1"/>
</dbReference>
<dbReference type="InterPro" id="IPR018359">
    <property type="entry name" value="Bromodomain_CS"/>
</dbReference>
<dbReference type="InterPro" id="IPR027417">
    <property type="entry name" value="P-loop_NTPase"/>
</dbReference>
<keyword evidence="3" id="KW-0067">ATP-binding</keyword>
<keyword evidence="2" id="KW-0547">Nucleotide-binding</keyword>
<dbReference type="PANTHER" id="PTHR23069:SF0">
    <property type="entry name" value="TAT-BINDING HOMOLOG 7"/>
    <property type="match status" value="1"/>
</dbReference>
<feature type="compositionally biased region" description="Basic residues" evidence="9">
    <location>
        <begin position="186"/>
        <end position="212"/>
    </location>
</feature>
<dbReference type="CDD" id="cd05528">
    <property type="entry name" value="Bromo_AAA"/>
    <property type="match status" value="1"/>
</dbReference>
<evidence type="ECO:0000256" key="6">
    <source>
        <dbReference type="ARBA" id="ARBA00074192"/>
    </source>
</evidence>
<evidence type="ECO:0000256" key="1">
    <source>
        <dbReference type="ARBA" id="ARBA00006914"/>
    </source>
</evidence>
<dbReference type="InterPro" id="IPR003593">
    <property type="entry name" value="AAA+_ATPase"/>
</dbReference>
<dbReference type="GO" id="GO:0006334">
    <property type="term" value="P:nucleosome assembly"/>
    <property type="evidence" value="ECO:0007669"/>
    <property type="project" value="TreeGrafter"/>
</dbReference>
<sequence>GERSSTRSKTNSAPFHHLRSSVTHNNICPVGANDSRMLDGDNEDSLESKQSHDKTGSRELRQLELPEMQGTSSDDMYSRVKRTRQQHRGAAPPAPSFFKPGQSSRRSRRGDRGEAGEEGGDGASDTDGVQASSDAEVTELGDTEDEGPLPTMNGYHLRPKKPVTERFQVPVEATKRSKRIASIFHTPKHNRMTRSFKSPAHRPIYRSKRHATHNSSSTSSSSDDERRFERRKARSMVRARNHCLPLNFQEKDLVKGVLRDRAKIGCSLADVDPMQVDKEVTFDRVGGLDGHLEQLKEMILFPLIYPEVFDKFKITPPRGVLFHGPPGTGKTLVARALANECSRGDRRVAFFMRKGADCLSKWVGESERQLRMLFDQAYSMRPSIIFFDEIDGLAPVRSTRQDQIHSSIVSTLLALMDGLDSRGEVVVIGATNRVDAIDPALRRPGRFDREFHFALPCHQARLTILEIHTRDWVPPPGRPFLSELSARCTGYCGADLKALCAEAALAALRRSFPQIYASKEKLQLDIDAVRILPEDYERAMRKIVPAAQRCAATPARPLSLTVRPLLCAQVERALAHLRTSFATGLRKSPIAMVTDGSHTDDGSVFSDDEATSRESGGLLGGGPSSMDASGATKLIPSVRSRFAGGAAVSHRPRLLICGRGGLGQTTHVAPAVLHLLEHLPLHRMDLPSLHAVTARAPEEACAQVFLECQRVLPGVLYLPHLCQWWDTLGEAVRATFVTLLQDLEPLTPVLWLATADVPFEQLPPEVQRLFGPSEVLELSAPIAAERRCFFAPVFAKAASVPGARRPTPAQMPPLPPAPPPEPRKLTPAELDRLRQQEDATLRELRLFLRDILTKLQRDRRYAMFAKPVDASEVPDYHSVIAQPMDLETMMVKVDLHQYHSVAEFLRDVDLICSNALEYNPDRDPTDKNIRHRACALQDAAHALVDTELDWEFEKICQEIVQARKERGEEPVPYVPKNYHVVPRQPPRRDSDANEVAHLDAPSEDGGNKRFSRRIRGLHVSSDNEEAPEAAANGHATTDGATNSGRMPLPPRCEVASKLTPASQSEPSGRRAYAVVRRRKSPWFGCHSRRRIRLATTQYAPAAPKHPSSTGKAARARLKRRRLSAEYTVPKDTPAACTSPSSSLNATVPLDVTLPPAAEVPACSVEQAAVSSPDKAVEIGEASNHTQETEVPRKLHLDRRRLGEIEDEVLSLTEGCSVETLERLHCSLLNAVRRHRSSWDRGPLLAEFTAELERFQSLLKRLPRV</sequence>
<dbReference type="GO" id="GO:0045815">
    <property type="term" value="P:transcription initiation-coupled chromatin remodeling"/>
    <property type="evidence" value="ECO:0007669"/>
    <property type="project" value="TreeGrafter"/>
</dbReference>
<dbReference type="SMART" id="SM00297">
    <property type="entry name" value="BROMO"/>
    <property type="match status" value="1"/>
</dbReference>
<evidence type="ECO:0000256" key="5">
    <source>
        <dbReference type="ARBA" id="ARBA00057193"/>
    </source>
</evidence>
<evidence type="ECO:0000313" key="11">
    <source>
        <dbReference type="EMBL" id="JAR93743.1"/>
    </source>
</evidence>
<evidence type="ECO:0000259" key="10">
    <source>
        <dbReference type="PROSITE" id="PS50014"/>
    </source>
</evidence>
<dbReference type="GO" id="GO:0016887">
    <property type="term" value="F:ATP hydrolysis activity"/>
    <property type="evidence" value="ECO:0007669"/>
    <property type="project" value="InterPro"/>
</dbReference>
<dbReference type="GO" id="GO:0005634">
    <property type="term" value="C:nucleus"/>
    <property type="evidence" value="ECO:0007669"/>
    <property type="project" value="TreeGrafter"/>
</dbReference>
<dbReference type="PANTHER" id="PTHR23069">
    <property type="entry name" value="AAA DOMAIN-CONTAINING"/>
    <property type="match status" value="1"/>
</dbReference>
<feature type="compositionally biased region" description="Basic and acidic residues" evidence="9">
    <location>
        <begin position="986"/>
        <end position="997"/>
    </location>
</feature>
<feature type="non-terminal residue" evidence="11">
    <location>
        <position position="1"/>
    </location>
</feature>
<name>A0A147BSN2_IXORI</name>
<feature type="region of interest" description="Disordered" evidence="9">
    <location>
        <begin position="1"/>
        <end position="163"/>
    </location>
</feature>
<dbReference type="InterPro" id="IPR003959">
    <property type="entry name" value="ATPase_AAA_core"/>
</dbReference>
<dbReference type="InterPro" id="IPR001487">
    <property type="entry name" value="Bromodomain"/>
</dbReference>
<evidence type="ECO:0000256" key="3">
    <source>
        <dbReference type="ARBA" id="ARBA00022840"/>
    </source>
</evidence>
<dbReference type="Gene3D" id="3.40.50.300">
    <property type="entry name" value="P-loop containing nucleotide triphosphate hydrolases"/>
    <property type="match status" value="1"/>
</dbReference>
<feature type="domain" description="Bromo" evidence="10">
    <location>
        <begin position="856"/>
        <end position="926"/>
    </location>
</feature>
<dbReference type="PRINTS" id="PR00830">
    <property type="entry name" value="ENDOLAPTASE"/>
</dbReference>
<accession>A0A147BSN2</accession>
<evidence type="ECO:0000256" key="4">
    <source>
        <dbReference type="ARBA" id="ARBA00023117"/>
    </source>
</evidence>
<feature type="region of interest" description="Disordered" evidence="9">
    <location>
        <begin position="181"/>
        <end position="233"/>
    </location>
</feature>
<dbReference type="FunFam" id="3.40.50.300:FF:000061">
    <property type="entry name" value="ATPase family, AAA domain-containing 2"/>
    <property type="match status" value="1"/>
</dbReference>
<proteinExistence type="inferred from homology"/>
<evidence type="ECO:0000256" key="9">
    <source>
        <dbReference type="SAM" id="MobiDB-lite"/>
    </source>
</evidence>
<dbReference type="InterPro" id="IPR036427">
    <property type="entry name" value="Bromodomain-like_sf"/>
</dbReference>
<dbReference type="SUPFAM" id="SSF47370">
    <property type="entry name" value="Bromodomain"/>
    <property type="match status" value="1"/>
</dbReference>
<evidence type="ECO:0000256" key="7">
    <source>
        <dbReference type="ARBA" id="ARBA00075625"/>
    </source>
</evidence>
<comment type="similarity">
    <text evidence="1">Belongs to the AAA ATPase family.</text>
</comment>
<dbReference type="PROSITE" id="PS00633">
    <property type="entry name" value="BROMODOMAIN_1"/>
    <property type="match status" value="1"/>
</dbReference>
<dbReference type="PROSITE" id="PS50014">
    <property type="entry name" value="BROMODOMAIN_2"/>
    <property type="match status" value="1"/>
</dbReference>
<dbReference type="GO" id="GO:0003682">
    <property type="term" value="F:chromatin binding"/>
    <property type="evidence" value="ECO:0007669"/>
    <property type="project" value="TreeGrafter"/>
</dbReference>
<keyword evidence="4 8" id="KW-0103">Bromodomain</keyword>
<dbReference type="Gene3D" id="1.10.8.60">
    <property type="match status" value="1"/>
</dbReference>
<reference evidence="11" key="1">
    <citation type="journal article" date="2018" name="PLoS Negl. Trop. Dis.">
        <title>Sialome diversity of ticks revealed by RNAseq of single tick salivary glands.</title>
        <authorList>
            <person name="Perner J."/>
            <person name="Kropackova S."/>
            <person name="Kopacek P."/>
            <person name="Ribeiro J.M."/>
        </authorList>
    </citation>
    <scope>NUCLEOTIDE SEQUENCE</scope>
    <source>
        <strain evidence="11">Siblings of single egg batch collected in Ceske Budejovice</strain>
        <tissue evidence="11">Salivary glands</tissue>
    </source>
</reference>
<evidence type="ECO:0000256" key="2">
    <source>
        <dbReference type="ARBA" id="ARBA00022741"/>
    </source>
</evidence>
<dbReference type="GO" id="GO:0042393">
    <property type="term" value="F:histone binding"/>
    <property type="evidence" value="ECO:0007669"/>
    <property type="project" value="TreeGrafter"/>
</dbReference>
<comment type="function">
    <text evidence="5">Thought to form a complex that enhances transcription from repetitive DNA sequences by modulating chromatin structure.</text>
</comment>
<dbReference type="GO" id="GO:0006337">
    <property type="term" value="P:nucleosome disassembly"/>
    <property type="evidence" value="ECO:0007669"/>
    <property type="project" value="TreeGrafter"/>
</dbReference>
<feature type="compositionally biased region" description="Pro residues" evidence="9">
    <location>
        <begin position="809"/>
        <end position="820"/>
    </location>
</feature>
<dbReference type="InterPro" id="IPR003960">
    <property type="entry name" value="ATPase_AAA_CS"/>
</dbReference>
<dbReference type="GO" id="GO:0005524">
    <property type="term" value="F:ATP binding"/>
    <property type="evidence" value="ECO:0007669"/>
    <property type="project" value="UniProtKB-KW"/>
</dbReference>
<feature type="compositionally biased region" description="Acidic residues" evidence="9">
    <location>
        <begin position="136"/>
        <end position="147"/>
    </location>
</feature>
<feature type="region of interest" description="Disordered" evidence="9">
    <location>
        <begin position="801"/>
        <end position="825"/>
    </location>
</feature>
<dbReference type="SUPFAM" id="SSF52540">
    <property type="entry name" value="P-loop containing nucleoside triphosphate hydrolases"/>
    <property type="match status" value="2"/>
</dbReference>
<dbReference type="SMART" id="SM00382">
    <property type="entry name" value="AAA"/>
    <property type="match status" value="1"/>
</dbReference>
<dbReference type="InterPro" id="IPR041569">
    <property type="entry name" value="AAA_lid_3"/>
</dbReference>
<dbReference type="Pfam" id="PF00004">
    <property type="entry name" value="AAA"/>
    <property type="match status" value="1"/>
</dbReference>
<feature type="compositionally biased region" description="Basic and acidic residues" evidence="9">
    <location>
        <begin position="46"/>
        <end position="64"/>
    </location>
</feature>
<dbReference type="EMBL" id="GEGO01001661">
    <property type="protein sequence ID" value="JAR93743.1"/>
    <property type="molecule type" value="Transcribed_RNA"/>
</dbReference>
<dbReference type="AlphaFoldDB" id="A0A147BSN2"/>
<dbReference type="Pfam" id="PF17862">
    <property type="entry name" value="AAA_lid_3"/>
    <property type="match status" value="1"/>
</dbReference>
<feature type="region of interest" description="Disordered" evidence="9">
    <location>
        <begin position="596"/>
        <end position="628"/>
    </location>
</feature>
<organism evidence="11">
    <name type="scientific">Ixodes ricinus</name>
    <name type="common">Common tick</name>
    <name type="synonym">Acarus ricinus</name>
    <dbReference type="NCBI Taxonomy" id="34613"/>
    <lineage>
        <taxon>Eukaryota</taxon>
        <taxon>Metazoa</taxon>
        <taxon>Ecdysozoa</taxon>
        <taxon>Arthropoda</taxon>
        <taxon>Chelicerata</taxon>
        <taxon>Arachnida</taxon>
        <taxon>Acari</taxon>
        <taxon>Parasitiformes</taxon>
        <taxon>Ixodida</taxon>
        <taxon>Ixodoidea</taxon>
        <taxon>Ixodidae</taxon>
        <taxon>Ixodinae</taxon>
        <taxon>Ixodes</taxon>
    </lineage>
</organism>
<dbReference type="Gene3D" id="1.20.920.10">
    <property type="entry name" value="Bromodomain-like"/>
    <property type="match status" value="1"/>
</dbReference>
<feature type="region of interest" description="Disordered" evidence="9">
    <location>
        <begin position="970"/>
        <end position="1047"/>
    </location>
</feature>
<evidence type="ECO:0000256" key="8">
    <source>
        <dbReference type="PROSITE-ProRule" id="PRU00035"/>
    </source>
</evidence>
<dbReference type="PROSITE" id="PS00674">
    <property type="entry name" value="AAA"/>
    <property type="match status" value="1"/>
</dbReference>
<protein>
    <recommendedName>
        <fullName evidence="6">Tat-binding homolog 7</fullName>
    </recommendedName>
    <alternativeName>
        <fullName evidence="7">Lin-48 expression abnormal protein 1</fullName>
    </alternativeName>
</protein>
<dbReference type="InterPro" id="IPR045199">
    <property type="entry name" value="ATAD2-like"/>
</dbReference>
<dbReference type="PRINTS" id="PR00503">
    <property type="entry name" value="BROMODOMAIN"/>
</dbReference>